<dbReference type="Proteomes" id="UP000036027">
    <property type="component" value="Unassembled WGS sequence"/>
</dbReference>
<gene>
    <name evidence="1" type="ORF">PL75_04740</name>
</gene>
<organism evidence="1 2">
    <name type="scientific">Neisseria arctica</name>
    <dbReference type="NCBI Taxonomy" id="1470200"/>
    <lineage>
        <taxon>Bacteria</taxon>
        <taxon>Pseudomonadati</taxon>
        <taxon>Pseudomonadota</taxon>
        <taxon>Betaproteobacteria</taxon>
        <taxon>Neisseriales</taxon>
        <taxon>Neisseriaceae</taxon>
        <taxon>Neisseria</taxon>
    </lineage>
</organism>
<name>A0A0J0YSY3_9NEIS</name>
<accession>A0A0J0YSY3</accession>
<protein>
    <submittedName>
        <fullName evidence="1">Uncharacterized protein</fullName>
    </submittedName>
</protein>
<evidence type="ECO:0000313" key="2">
    <source>
        <dbReference type="Proteomes" id="UP000036027"/>
    </source>
</evidence>
<dbReference type="RefSeq" id="WP_047760759.1">
    <property type="nucleotide sequence ID" value="NZ_CP091510.1"/>
</dbReference>
<dbReference type="STRING" id="1470200.PL75_04740"/>
<comment type="caution">
    <text evidence="1">The sequence shown here is derived from an EMBL/GenBank/DDBJ whole genome shotgun (WGS) entry which is preliminary data.</text>
</comment>
<evidence type="ECO:0000313" key="1">
    <source>
        <dbReference type="EMBL" id="KLT73207.1"/>
    </source>
</evidence>
<dbReference type="PATRIC" id="fig|1470200.3.peg.2099"/>
<proteinExistence type="predicted"/>
<keyword evidence="2" id="KW-1185">Reference proteome</keyword>
<dbReference type="AlphaFoldDB" id="A0A0J0YSY3"/>
<dbReference type="EMBL" id="JTDO01000005">
    <property type="protein sequence ID" value="KLT73207.1"/>
    <property type="molecule type" value="Genomic_DNA"/>
</dbReference>
<reference evidence="1 2" key="1">
    <citation type="submission" date="2014-11" db="EMBL/GenBank/DDBJ databases">
        <title>Genome of a novel goose pathogen.</title>
        <authorList>
            <person name="Hansen C.M."/>
            <person name="Hueffer K."/>
            <person name="Choi S.C."/>
        </authorList>
    </citation>
    <scope>NUCLEOTIDE SEQUENCE [LARGE SCALE GENOMIC DNA]</scope>
    <source>
        <strain evidence="1 2">KH1503</strain>
    </source>
</reference>
<sequence length="111" mass="12183">MNNRLTVNKFHYSGLPELLGNTHALANSERLSPEDADYLHSCADSAMVSLGSLLETFGRLVEVNSHATEVHRIENETVVQAVLDMNTIVGGLMPVLAEIMQDLKHVQKEGV</sequence>